<feature type="non-terminal residue" evidence="2">
    <location>
        <position position="221"/>
    </location>
</feature>
<evidence type="ECO:0000313" key="3">
    <source>
        <dbReference type="Proteomes" id="UP000228900"/>
    </source>
</evidence>
<dbReference type="AlphaFoldDB" id="A0A2M6WQ11"/>
<feature type="transmembrane region" description="Helical" evidence="1">
    <location>
        <begin position="201"/>
        <end position="220"/>
    </location>
</feature>
<dbReference type="Proteomes" id="UP000228900">
    <property type="component" value="Unassembled WGS sequence"/>
</dbReference>
<keyword evidence="1" id="KW-1133">Transmembrane helix</keyword>
<accession>A0A2M6WQ11</accession>
<gene>
    <name evidence="2" type="ORF">COT98_01725</name>
</gene>
<protein>
    <submittedName>
        <fullName evidence="2">Uncharacterized protein</fullName>
    </submittedName>
</protein>
<keyword evidence="1" id="KW-0472">Membrane</keyword>
<keyword evidence="1" id="KW-0812">Transmembrane</keyword>
<sequence>MKISKSMVSKTTVKIIAFSAILFWLFLLAPQATLAHSFADLTGYTYTKLGIGCNSAADCKTYYNLSCDDVNKYCSLIKSGWAGSPAATTAYPSLNCFYNGAPAIALCGQINCDITNPQANPRGECLYGKPDKSGTSIIETGFVQGTPEPEKPFELLSPFASLQIKIPGLEKIVSENPATCETTDDQTSCSLPWIAVYIKAIYNYAMGIVGILAALTLMIGG</sequence>
<organism evidence="2 3">
    <name type="scientific">Candidatus Falkowbacteria bacterium CG10_big_fil_rev_8_21_14_0_10_39_9</name>
    <dbReference type="NCBI Taxonomy" id="1974566"/>
    <lineage>
        <taxon>Bacteria</taxon>
        <taxon>Candidatus Falkowiibacteriota</taxon>
    </lineage>
</organism>
<reference evidence="3" key="1">
    <citation type="submission" date="2017-09" db="EMBL/GenBank/DDBJ databases">
        <title>Depth-based differentiation of microbial function through sediment-hosted aquifers and enrichment of novel symbionts in the deep terrestrial subsurface.</title>
        <authorList>
            <person name="Probst A.J."/>
            <person name="Ladd B."/>
            <person name="Jarett J.K."/>
            <person name="Geller-Mcgrath D.E."/>
            <person name="Sieber C.M.K."/>
            <person name="Emerson J.B."/>
            <person name="Anantharaman K."/>
            <person name="Thomas B.C."/>
            <person name="Malmstrom R."/>
            <person name="Stieglmeier M."/>
            <person name="Klingl A."/>
            <person name="Woyke T."/>
            <person name="Ryan C.M."/>
            <person name="Banfield J.F."/>
        </authorList>
    </citation>
    <scope>NUCLEOTIDE SEQUENCE [LARGE SCALE GENOMIC DNA]</scope>
</reference>
<comment type="caution">
    <text evidence="2">The sequence shown here is derived from an EMBL/GenBank/DDBJ whole genome shotgun (WGS) entry which is preliminary data.</text>
</comment>
<evidence type="ECO:0000256" key="1">
    <source>
        <dbReference type="SAM" id="Phobius"/>
    </source>
</evidence>
<dbReference type="EMBL" id="PFAQ01000030">
    <property type="protein sequence ID" value="PIT94901.1"/>
    <property type="molecule type" value="Genomic_DNA"/>
</dbReference>
<name>A0A2M6WQ11_9BACT</name>
<proteinExistence type="predicted"/>
<evidence type="ECO:0000313" key="2">
    <source>
        <dbReference type="EMBL" id="PIT94901.1"/>
    </source>
</evidence>